<dbReference type="Proteomes" id="UP001062846">
    <property type="component" value="Chromosome 12"/>
</dbReference>
<sequence length="249" mass="27264">MTTDDELRRGAETALDEFGSGSHGSVGSRPGQGFEEFCCLDWLVEEFCSLDWLRALGQPYLAFNPGLVRDTSAYHGCAELFLRCSKPPIGLNIKRLSDLACHYFSKAGVSTIRRLRKTDNNRIAKACGATIVNRPDELQESDVGTRAGLFEVKKIGDGFFAFVDNCKDPKACTVLLRGASKDLLNEVERNLQDALSVARNILKNPKLLPGGGATELTVSATLKQESQSIEGIEKVTISWFSMRLSMAVP</sequence>
<reference evidence="1" key="1">
    <citation type="submission" date="2022-02" db="EMBL/GenBank/DDBJ databases">
        <title>Plant Genome Project.</title>
        <authorList>
            <person name="Zhang R.-G."/>
        </authorList>
    </citation>
    <scope>NUCLEOTIDE SEQUENCE</scope>
    <source>
        <strain evidence="1">AT1</strain>
    </source>
</reference>
<organism evidence="1 2">
    <name type="scientific">Rhododendron molle</name>
    <name type="common">Chinese azalea</name>
    <name type="synonym">Azalea mollis</name>
    <dbReference type="NCBI Taxonomy" id="49168"/>
    <lineage>
        <taxon>Eukaryota</taxon>
        <taxon>Viridiplantae</taxon>
        <taxon>Streptophyta</taxon>
        <taxon>Embryophyta</taxon>
        <taxon>Tracheophyta</taxon>
        <taxon>Spermatophyta</taxon>
        <taxon>Magnoliopsida</taxon>
        <taxon>eudicotyledons</taxon>
        <taxon>Gunneridae</taxon>
        <taxon>Pentapetalae</taxon>
        <taxon>asterids</taxon>
        <taxon>Ericales</taxon>
        <taxon>Ericaceae</taxon>
        <taxon>Ericoideae</taxon>
        <taxon>Rhodoreae</taxon>
        <taxon>Rhododendron</taxon>
    </lineage>
</organism>
<protein>
    <submittedName>
        <fullName evidence="1">Uncharacterized protein</fullName>
    </submittedName>
</protein>
<gene>
    <name evidence="1" type="ORF">RHMOL_Rhmol12G0170500</name>
</gene>
<keyword evidence="2" id="KW-1185">Reference proteome</keyword>
<comment type="caution">
    <text evidence="1">The sequence shown here is derived from an EMBL/GenBank/DDBJ whole genome shotgun (WGS) entry which is preliminary data.</text>
</comment>
<evidence type="ECO:0000313" key="2">
    <source>
        <dbReference type="Proteomes" id="UP001062846"/>
    </source>
</evidence>
<accession>A0ACC0LIZ3</accession>
<proteinExistence type="predicted"/>
<dbReference type="EMBL" id="CM046399">
    <property type="protein sequence ID" value="KAI8528738.1"/>
    <property type="molecule type" value="Genomic_DNA"/>
</dbReference>
<name>A0ACC0LIZ3_RHOML</name>
<evidence type="ECO:0000313" key="1">
    <source>
        <dbReference type="EMBL" id="KAI8528738.1"/>
    </source>
</evidence>